<keyword evidence="7" id="KW-0472">Membrane</keyword>
<comment type="subcellular location">
    <subcellularLocation>
        <location evidence="1">Membrane</location>
        <topology evidence="1">Single-pass membrane protein</topology>
    </subcellularLocation>
</comment>
<evidence type="ECO:0000256" key="4">
    <source>
        <dbReference type="ARBA" id="ARBA00022927"/>
    </source>
</evidence>
<evidence type="ECO:0000256" key="8">
    <source>
        <dbReference type="SAM" id="MobiDB-lite"/>
    </source>
</evidence>
<keyword evidence="10" id="KW-1185">Reference proteome</keyword>
<dbReference type="Proteomes" id="UP000616114">
    <property type="component" value="Unassembled WGS sequence"/>
</dbReference>
<dbReference type="PRINTS" id="PR01506">
    <property type="entry name" value="TATBPROTEIN"/>
</dbReference>
<protein>
    <recommendedName>
        <fullName evidence="11">Sec-independent protein translocase protein TatB</fullName>
    </recommendedName>
</protein>
<dbReference type="RefSeq" id="WP_188549600.1">
    <property type="nucleotide sequence ID" value="NZ_BMFY01000003.1"/>
</dbReference>
<organism evidence="9 10">
    <name type="scientific">Sediminivirga luteola</name>
    <dbReference type="NCBI Taxonomy" id="1774748"/>
    <lineage>
        <taxon>Bacteria</taxon>
        <taxon>Bacillati</taxon>
        <taxon>Actinomycetota</taxon>
        <taxon>Actinomycetes</taxon>
        <taxon>Micrococcales</taxon>
        <taxon>Brevibacteriaceae</taxon>
        <taxon>Sediminivirga</taxon>
    </lineage>
</organism>
<dbReference type="PANTHER" id="PTHR33162">
    <property type="entry name" value="SEC-INDEPENDENT PROTEIN TRANSLOCASE PROTEIN TATA, CHLOROPLASTIC"/>
    <property type="match status" value="1"/>
</dbReference>
<evidence type="ECO:0000256" key="6">
    <source>
        <dbReference type="ARBA" id="ARBA00023010"/>
    </source>
</evidence>
<dbReference type="GO" id="GO:0016020">
    <property type="term" value="C:membrane"/>
    <property type="evidence" value="ECO:0007669"/>
    <property type="project" value="UniProtKB-SubCell"/>
</dbReference>
<reference evidence="9" key="1">
    <citation type="journal article" date="2014" name="Int. J. Syst. Evol. Microbiol.">
        <title>Complete genome sequence of Corynebacterium casei LMG S-19264T (=DSM 44701T), isolated from a smear-ripened cheese.</title>
        <authorList>
            <consortium name="US DOE Joint Genome Institute (JGI-PGF)"/>
            <person name="Walter F."/>
            <person name="Albersmeier A."/>
            <person name="Kalinowski J."/>
            <person name="Ruckert C."/>
        </authorList>
    </citation>
    <scope>NUCLEOTIDE SEQUENCE</scope>
    <source>
        <strain evidence="9">CGMCC 1.12785</strain>
    </source>
</reference>
<gene>
    <name evidence="9" type="ORF">GCM10011333_07540</name>
</gene>
<reference evidence="9" key="2">
    <citation type="submission" date="2020-09" db="EMBL/GenBank/DDBJ databases">
        <authorList>
            <person name="Sun Q."/>
            <person name="Zhou Y."/>
        </authorList>
    </citation>
    <scope>NUCLEOTIDE SEQUENCE</scope>
    <source>
        <strain evidence="9">CGMCC 1.12785</strain>
    </source>
</reference>
<dbReference type="Gene3D" id="1.20.5.3310">
    <property type="match status" value="1"/>
</dbReference>
<dbReference type="EMBL" id="BMFY01000003">
    <property type="protein sequence ID" value="GGA07353.1"/>
    <property type="molecule type" value="Genomic_DNA"/>
</dbReference>
<evidence type="ECO:0000313" key="10">
    <source>
        <dbReference type="Proteomes" id="UP000616114"/>
    </source>
</evidence>
<feature type="compositionally biased region" description="Basic and acidic residues" evidence="8">
    <location>
        <begin position="87"/>
        <end position="101"/>
    </location>
</feature>
<evidence type="ECO:0000313" key="9">
    <source>
        <dbReference type="EMBL" id="GGA07353.1"/>
    </source>
</evidence>
<evidence type="ECO:0000256" key="3">
    <source>
        <dbReference type="ARBA" id="ARBA00022692"/>
    </source>
</evidence>
<evidence type="ECO:0008006" key="11">
    <source>
        <dbReference type="Google" id="ProtNLM"/>
    </source>
</evidence>
<dbReference type="AlphaFoldDB" id="A0A8J2XE91"/>
<keyword evidence="5" id="KW-1133">Transmembrane helix</keyword>
<dbReference type="Pfam" id="PF02416">
    <property type="entry name" value="TatA_B_E"/>
    <property type="match status" value="1"/>
</dbReference>
<evidence type="ECO:0000256" key="2">
    <source>
        <dbReference type="ARBA" id="ARBA00022448"/>
    </source>
</evidence>
<proteinExistence type="predicted"/>
<evidence type="ECO:0000256" key="5">
    <source>
        <dbReference type="ARBA" id="ARBA00022989"/>
    </source>
</evidence>
<dbReference type="GO" id="GO:0015031">
    <property type="term" value="P:protein transport"/>
    <property type="evidence" value="ECO:0007669"/>
    <property type="project" value="UniProtKB-KW"/>
</dbReference>
<sequence>MFGINGAEMIILIVVALLVIGPQRLPEYAAQLRDFVRSARRMAEGARKQVREDFGEEMADIDWRKLDPRQYDPRRIVKEALAEEDAALREEERRKAAEERRRRLKERTAAQTGAQDGEPQAEPAGTGAQNASPAHATDEPAMGGPATDGRGERTAGEGAAAPMTQPAGGDPVDGAQRPGTGEGAGQAADEAEDRGGTEDADQAPTAPGQPAVEAVAAPPEEPERDEDGRIRNPMERYVEQARKRIAGRTAPFDPEAT</sequence>
<feature type="region of interest" description="Disordered" evidence="8">
    <location>
        <begin position="87"/>
        <end position="257"/>
    </location>
</feature>
<keyword evidence="6" id="KW-0811">Translocation</keyword>
<keyword evidence="2" id="KW-0813">Transport</keyword>
<comment type="caution">
    <text evidence="9">The sequence shown here is derived from an EMBL/GenBank/DDBJ whole genome shotgun (WGS) entry which is preliminary data.</text>
</comment>
<name>A0A8J2XE91_9MICO</name>
<accession>A0A8J2XE91</accession>
<dbReference type="InterPro" id="IPR003369">
    <property type="entry name" value="TatA/B/E"/>
</dbReference>
<evidence type="ECO:0000256" key="7">
    <source>
        <dbReference type="ARBA" id="ARBA00023136"/>
    </source>
</evidence>
<keyword evidence="4" id="KW-0653">Protein transport</keyword>
<dbReference type="PANTHER" id="PTHR33162:SF1">
    <property type="entry name" value="SEC-INDEPENDENT PROTEIN TRANSLOCASE PROTEIN TATA, CHLOROPLASTIC"/>
    <property type="match status" value="1"/>
</dbReference>
<feature type="compositionally biased region" description="Basic and acidic residues" evidence="8">
    <location>
        <begin position="226"/>
        <end position="242"/>
    </location>
</feature>
<keyword evidence="3" id="KW-0812">Transmembrane</keyword>
<evidence type="ECO:0000256" key="1">
    <source>
        <dbReference type="ARBA" id="ARBA00004167"/>
    </source>
</evidence>